<feature type="region of interest" description="Disordered" evidence="4">
    <location>
        <begin position="1"/>
        <end position="20"/>
    </location>
</feature>
<comment type="catalytic activity">
    <reaction evidence="3">
        <text>an S-substituted glutathione + H2O = an S-substituted L-cysteinylglycine + L-glutamate</text>
        <dbReference type="Rhea" id="RHEA:59468"/>
        <dbReference type="ChEBI" id="CHEBI:15377"/>
        <dbReference type="ChEBI" id="CHEBI:29985"/>
        <dbReference type="ChEBI" id="CHEBI:90779"/>
        <dbReference type="ChEBI" id="CHEBI:143103"/>
        <dbReference type="EC" id="3.4.19.13"/>
    </reaction>
</comment>
<dbReference type="InterPro" id="IPR029055">
    <property type="entry name" value="Ntn_hydrolases_N"/>
</dbReference>
<proteinExistence type="inferred from homology"/>
<evidence type="ECO:0000313" key="5">
    <source>
        <dbReference type="Ensembl" id="ENSPNAP00000073550.1"/>
    </source>
</evidence>
<dbReference type="Ensembl" id="ENSPNAT00000066996.1">
    <property type="protein sequence ID" value="ENSPNAP00000073550.1"/>
    <property type="gene ID" value="ENSPNAG00000024085.2"/>
</dbReference>
<dbReference type="Pfam" id="PF01019">
    <property type="entry name" value="G_glu_transpept"/>
    <property type="match status" value="2"/>
</dbReference>
<dbReference type="EC" id="3.4.19.13" evidence="3"/>
<keyword evidence="3" id="KW-1133">Transmembrane helix</keyword>
<reference evidence="5" key="3">
    <citation type="submission" date="2025-09" db="UniProtKB">
        <authorList>
            <consortium name="Ensembl"/>
        </authorList>
    </citation>
    <scope>IDENTIFICATION</scope>
</reference>
<dbReference type="PRINTS" id="PR01210">
    <property type="entry name" value="GGTRANSPTASE"/>
</dbReference>
<comment type="similarity">
    <text evidence="1">Belongs to the gamma-glutamyltransferase family.</text>
</comment>
<comment type="catalytic activity">
    <reaction evidence="3">
        <text>glutathione + H2O = L-cysteinylglycine + L-glutamate</text>
        <dbReference type="Rhea" id="RHEA:28807"/>
        <dbReference type="ChEBI" id="CHEBI:15377"/>
        <dbReference type="ChEBI" id="CHEBI:29985"/>
        <dbReference type="ChEBI" id="CHEBI:57925"/>
        <dbReference type="ChEBI" id="CHEBI:61694"/>
        <dbReference type="EC" id="3.4.19.13"/>
    </reaction>
</comment>
<keyword evidence="3" id="KW-0378">Hydrolase</keyword>
<dbReference type="Gene3D" id="1.10.246.130">
    <property type="match status" value="1"/>
</dbReference>
<keyword evidence="3" id="KW-0808">Transferase</keyword>
<dbReference type="Proteomes" id="UP001501920">
    <property type="component" value="Chromosome 9"/>
</dbReference>
<dbReference type="GO" id="GO:0036374">
    <property type="term" value="F:glutathione hydrolase activity"/>
    <property type="evidence" value="ECO:0007669"/>
    <property type="project" value="UniProtKB-UniRule"/>
</dbReference>
<dbReference type="PANTHER" id="PTHR11686:SF54">
    <property type="entry name" value="GLUTATHIONE HYDROLASE 7"/>
    <property type="match status" value="1"/>
</dbReference>
<dbReference type="SUPFAM" id="SSF56235">
    <property type="entry name" value="N-terminal nucleophile aminohydrolases (Ntn hydrolases)"/>
    <property type="match status" value="1"/>
</dbReference>
<dbReference type="InterPro" id="IPR000101">
    <property type="entry name" value="GGT_peptidase"/>
</dbReference>
<accession>A0AAR2LAI7</accession>
<dbReference type="InterPro" id="IPR043138">
    <property type="entry name" value="GGT_lsub"/>
</dbReference>
<feature type="binding site" evidence="2">
    <location>
        <position position="448"/>
    </location>
    <ligand>
        <name>L-glutamate</name>
        <dbReference type="ChEBI" id="CHEBI:29985"/>
    </ligand>
</feature>
<dbReference type="GeneTree" id="ENSGT00940000156917"/>
<evidence type="ECO:0000256" key="3">
    <source>
        <dbReference type="RuleBase" id="RU368068"/>
    </source>
</evidence>
<dbReference type="GO" id="GO:0103068">
    <property type="term" value="F:leukotriene C4 gamma-glutamyl transferase activity"/>
    <property type="evidence" value="ECO:0007669"/>
    <property type="project" value="UniProtKB-EC"/>
</dbReference>
<evidence type="ECO:0000256" key="1">
    <source>
        <dbReference type="ARBA" id="ARBA00009381"/>
    </source>
</evidence>
<dbReference type="GO" id="GO:0006751">
    <property type="term" value="P:glutathione catabolic process"/>
    <property type="evidence" value="ECO:0007669"/>
    <property type="project" value="UniProtKB-UniRule"/>
</dbReference>
<dbReference type="AlphaFoldDB" id="A0AAR2LAI7"/>
<organism evidence="5 6">
    <name type="scientific">Pygocentrus nattereri</name>
    <name type="common">Red-bellied piranha</name>
    <dbReference type="NCBI Taxonomy" id="42514"/>
    <lineage>
        <taxon>Eukaryota</taxon>
        <taxon>Metazoa</taxon>
        <taxon>Chordata</taxon>
        <taxon>Craniata</taxon>
        <taxon>Vertebrata</taxon>
        <taxon>Euteleostomi</taxon>
        <taxon>Actinopterygii</taxon>
        <taxon>Neopterygii</taxon>
        <taxon>Teleostei</taxon>
        <taxon>Ostariophysi</taxon>
        <taxon>Characiformes</taxon>
        <taxon>Characoidei</taxon>
        <taxon>Pygocentrus</taxon>
    </lineage>
</organism>
<feature type="binding site" evidence="2">
    <location>
        <position position="500"/>
    </location>
    <ligand>
        <name>L-glutamate</name>
        <dbReference type="ChEBI" id="CHEBI:29985"/>
    </ligand>
</feature>
<feature type="binding site" evidence="2">
    <location>
        <begin position="425"/>
        <end position="427"/>
    </location>
    <ligand>
        <name>L-glutamate</name>
        <dbReference type="ChEBI" id="CHEBI:29985"/>
    </ligand>
</feature>
<comment type="pathway">
    <text evidence="3">Sulfur metabolism; glutathione metabolism.</text>
</comment>
<reference evidence="5" key="2">
    <citation type="submission" date="2025-08" db="UniProtKB">
        <authorList>
            <consortium name="Ensembl"/>
        </authorList>
    </citation>
    <scope>IDENTIFICATION</scope>
</reference>
<dbReference type="InterPro" id="IPR043137">
    <property type="entry name" value="GGT_ssub_C"/>
</dbReference>
<comment type="catalytic activity">
    <reaction evidence="3">
        <text>an N-terminal (5-L-glutamyl)-[peptide] + an alpha-amino acid = 5-L-glutamyl amino acid + an N-terminal L-alpha-aminoacyl-[peptide]</text>
        <dbReference type="Rhea" id="RHEA:23904"/>
        <dbReference type="Rhea" id="RHEA-COMP:9780"/>
        <dbReference type="Rhea" id="RHEA-COMP:9795"/>
        <dbReference type="ChEBI" id="CHEBI:77644"/>
        <dbReference type="ChEBI" id="CHEBI:78597"/>
        <dbReference type="ChEBI" id="CHEBI:78599"/>
        <dbReference type="ChEBI" id="CHEBI:78608"/>
        <dbReference type="EC" id="2.3.2.2"/>
    </reaction>
</comment>
<evidence type="ECO:0000313" key="6">
    <source>
        <dbReference type="Proteomes" id="UP001501920"/>
    </source>
</evidence>
<dbReference type="GO" id="GO:0005886">
    <property type="term" value="C:plasma membrane"/>
    <property type="evidence" value="ECO:0007669"/>
    <property type="project" value="TreeGrafter"/>
</dbReference>
<protein>
    <recommendedName>
        <fullName evidence="3">Glutathione hydrolase</fullName>
        <ecNumber evidence="3">2.3.2.2</ecNumber>
        <ecNumber evidence="3">3.4.19.13</ecNumber>
    </recommendedName>
    <alternativeName>
        <fullName evidence="3">Gamma-glutamyltransferase</fullName>
    </alternativeName>
    <alternativeName>
        <fullName evidence="3">Gamma-glutamyltranspeptidase</fullName>
    </alternativeName>
</protein>
<feature type="transmembrane region" description="Helical" evidence="3">
    <location>
        <begin position="545"/>
        <end position="565"/>
    </location>
</feature>
<dbReference type="FunFam" id="1.10.246.130:FF:000001">
    <property type="entry name" value="Gamma-glutamyltransferase 5 isoform 1"/>
    <property type="match status" value="1"/>
</dbReference>
<comment type="subcellular location">
    <subcellularLocation>
        <location evidence="3">Membrane</location>
        <topology evidence="3">Single-pass type II membrane protein</topology>
    </subcellularLocation>
</comment>
<evidence type="ECO:0000256" key="4">
    <source>
        <dbReference type="SAM" id="MobiDB-lite"/>
    </source>
</evidence>
<keyword evidence="3" id="KW-0012">Acyltransferase</keyword>
<keyword evidence="3" id="KW-0812">Transmembrane</keyword>
<dbReference type="Gene3D" id="3.60.20.40">
    <property type="match status" value="1"/>
</dbReference>
<comment type="function">
    <text evidence="3">Cleaves the gamma-glutamyl peptide bond of glutathione and glutathione conjugates.</text>
</comment>
<dbReference type="PANTHER" id="PTHR11686">
    <property type="entry name" value="GAMMA GLUTAMYL TRANSPEPTIDASE"/>
    <property type="match status" value="1"/>
</dbReference>
<feature type="region of interest" description="Disordered" evidence="4">
    <location>
        <begin position="46"/>
        <end position="72"/>
    </location>
</feature>
<sequence>MFAPDAAAGAGYSSGTMVDKDASQETTLGSAYSPVDYMSITSFPRLPEDDAVSGENTLKSRRDDDNFLSEQDTDPDLFLKSARLQRLASSASDLASQDLSPLRETRQDPFGQECACTRDGLTVIITACLTFATGVTVALIMQIYFGDPQIFNQGAVVTDVARCTSLGFDVLGQQGSSVDAAIAAALCLGIIHPHASGIGGGGVMLVHDIRKNESRVIDFRETVPSGLREEMLLNQHQKPGLLVAVPGMLNGLHQAHQLYGKYVQVDMFVLQVYSSGGVLTEEDLSNYTTVLQQPVQSLYQGHQVMAAPPPHAGSALLTALNILEGYNITSQAQKNSTHHWIAETLKIALSLASGLGDPMYDPSVSEVLAQMLSKTQAGVFRQMINDSYASSPGHYTPSYALEEGAVASQVMVMGPDDFIVSVMSSLNQPFGSRIVTPSGILLNSQILDFSWPNKSHRSTPPNPHNSIKPGKRPLSFLVPTVVRPSLGLCGTYVAVGSSNSDRALSGITQVLMNVLSLHKNLSDSLTYGRLHPQLQPNTLLVDGRYLLFFFLFFFLFCSILASLSLRHFVFTYISSL</sequence>
<dbReference type="EC" id="2.3.2.2" evidence="3"/>
<keyword evidence="6" id="KW-1185">Reference proteome</keyword>
<feature type="binding site" evidence="2">
    <location>
        <position position="220"/>
    </location>
    <ligand>
        <name>L-glutamate</name>
        <dbReference type="ChEBI" id="CHEBI:29985"/>
    </ligand>
</feature>
<reference evidence="5 6" key="1">
    <citation type="submission" date="2020-10" db="EMBL/GenBank/DDBJ databases">
        <title>Pygocentrus nattereri (red-bellied piranha) genome, fPygNat1, primary haplotype.</title>
        <authorList>
            <person name="Myers G."/>
            <person name="Meyer A."/>
            <person name="Karagic N."/>
            <person name="Pippel M."/>
            <person name="Winkler S."/>
            <person name="Tracey A."/>
            <person name="Wood J."/>
            <person name="Formenti G."/>
            <person name="Howe K."/>
            <person name="Fedrigo O."/>
            <person name="Jarvis E.D."/>
        </authorList>
    </citation>
    <scope>NUCLEOTIDE SEQUENCE [LARGE SCALE GENOMIC DNA]</scope>
</reference>
<evidence type="ECO:0000256" key="2">
    <source>
        <dbReference type="PIRSR" id="PIRSR600101-2"/>
    </source>
</evidence>
<keyword evidence="3" id="KW-0472">Membrane</keyword>
<gene>
    <name evidence="5" type="primary">GGT7</name>
</gene>
<name>A0AAR2LAI7_PYGNA</name>